<dbReference type="Proteomes" id="UP000548423">
    <property type="component" value="Unassembled WGS sequence"/>
</dbReference>
<organism evidence="1 2">
    <name type="scientific">Neobacillus niacini</name>
    <dbReference type="NCBI Taxonomy" id="86668"/>
    <lineage>
        <taxon>Bacteria</taxon>
        <taxon>Bacillati</taxon>
        <taxon>Bacillota</taxon>
        <taxon>Bacilli</taxon>
        <taxon>Bacillales</taxon>
        <taxon>Bacillaceae</taxon>
        <taxon>Neobacillus</taxon>
    </lineage>
</organism>
<proteinExistence type="predicted"/>
<dbReference type="CDD" id="cd00298">
    <property type="entry name" value="ACD_sHsps_p23-like"/>
    <property type="match status" value="1"/>
</dbReference>
<accession>A0A852T9V3</accession>
<sequence>MFPFNFFPFNKDMKNKLQQMKPDEIDQFIKGILGNVMPAQSESTLNAHDFVNHFRPQPSQQANSLNASAFETHDAVFVRIPIKEESHLKDLQIYHTANQLMVEHIPKRDDKHSIKLPAMVKKKGSTAKYKDGILEIKLIKSHDIQYSQIDVTEI</sequence>
<name>A0A852T9V3_9BACI</name>
<gene>
    <name evidence="1" type="ORF">F4694_001384</name>
</gene>
<protein>
    <submittedName>
        <fullName evidence="1">HSP20 family molecular chaperone IbpA</fullName>
    </submittedName>
</protein>
<evidence type="ECO:0000313" key="1">
    <source>
        <dbReference type="EMBL" id="NYE04635.1"/>
    </source>
</evidence>
<reference evidence="2" key="1">
    <citation type="submission" date="2020-07" db="EMBL/GenBank/DDBJ databases">
        <authorList>
            <person name="Partida-Martinez L."/>
            <person name="Huntemann M."/>
            <person name="Clum A."/>
            <person name="Wang J."/>
            <person name="Palaniappan K."/>
            <person name="Ritter S."/>
            <person name="Chen I.-M."/>
            <person name="Stamatis D."/>
            <person name="Reddy T."/>
            <person name="O'Malley R."/>
            <person name="Daum C."/>
            <person name="Shapiro N."/>
            <person name="Ivanova N."/>
            <person name="Kyrpides N."/>
            <person name="Woyke T."/>
        </authorList>
    </citation>
    <scope>NUCLEOTIDE SEQUENCE [LARGE SCALE GENOMIC DNA]</scope>
    <source>
        <strain evidence="2">AT2.8</strain>
    </source>
</reference>
<dbReference type="InterPro" id="IPR008978">
    <property type="entry name" value="HSP20-like_chaperone"/>
</dbReference>
<comment type="caution">
    <text evidence="1">The sequence shown here is derived from an EMBL/GenBank/DDBJ whole genome shotgun (WGS) entry which is preliminary data.</text>
</comment>
<dbReference type="AlphaFoldDB" id="A0A852T9V3"/>
<evidence type="ECO:0000313" key="2">
    <source>
        <dbReference type="Proteomes" id="UP000548423"/>
    </source>
</evidence>
<dbReference type="EMBL" id="JACCBX010000003">
    <property type="protein sequence ID" value="NYE04635.1"/>
    <property type="molecule type" value="Genomic_DNA"/>
</dbReference>
<reference evidence="2" key="2">
    <citation type="submission" date="2020-08" db="EMBL/GenBank/DDBJ databases">
        <title>The Agave Microbiome: Exploring the role of microbial communities in plant adaptations to desert environments.</title>
        <authorList>
            <person name="Partida-Martinez L.P."/>
        </authorList>
    </citation>
    <scope>NUCLEOTIDE SEQUENCE [LARGE SCALE GENOMIC DNA]</scope>
    <source>
        <strain evidence="2">AT2.8</strain>
    </source>
</reference>
<dbReference type="SUPFAM" id="SSF49764">
    <property type="entry name" value="HSP20-like chaperones"/>
    <property type="match status" value="1"/>
</dbReference>
<dbReference type="Gene3D" id="2.60.40.790">
    <property type="match status" value="1"/>
</dbReference>